<accession>A0ACC2U003</accession>
<dbReference type="EMBL" id="QTSX02001603">
    <property type="protein sequence ID" value="KAJ9080100.1"/>
    <property type="molecule type" value="Genomic_DNA"/>
</dbReference>
<evidence type="ECO:0000313" key="1">
    <source>
        <dbReference type="EMBL" id="KAJ9080100.1"/>
    </source>
</evidence>
<comment type="caution">
    <text evidence="1">The sequence shown here is derived from an EMBL/GenBank/DDBJ whole genome shotgun (WGS) entry which is preliminary data.</text>
</comment>
<evidence type="ECO:0000313" key="2">
    <source>
        <dbReference type="Proteomes" id="UP001165960"/>
    </source>
</evidence>
<dbReference type="Proteomes" id="UP001165960">
    <property type="component" value="Unassembled WGS sequence"/>
</dbReference>
<reference evidence="1" key="1">
    <citation type="submission" date="2022-04" db="EMBL/GenBank/DDBJ databases">
        <title>Genome of the entomopathogenic fungus Entomophthora muscae.</title>
        <authorList>
            <person name="Elya C."/>
            <person name="Lovett B.R."/>
            <person name="Lee E."/>
            <person name="Macias A.M."/>
            <person name="Hajek A.E."/>
            <person name="De Bivort B.L."/>
            <person name="Kasson M.T."/>
            <person name="De Fine Licht H.H."/>
            <person name="Stajich J.E."/>
        </authorList>
    </citation>
    <scope>NUCLEOTIDE SEQUENCE</scope>
    <source>
        <strain evidence="1">Berkeley</strain>
    </source>
</reference>
<gene>
    <name evidence="1" type="ORF">DSO57_1028617</name>
</gene>
<proteinExistence type="predicted"/>
<protein>
    <submittedName>
        <fullName evidence="1">Uncharacterized protein</fullName>
    </submittedName>
</protein>
<sequence>MLLTKKIKPDTLPAGLVSKEGREYQLSDTKCKHHMDKDCCLYCRKKGHQAKDCFALDRVQKTPSAVLAAADPNKSANKSYTSFPVSIKTSQGSLDTFSLLDTGAMGNFLDHSILKLLNIKDYTPSSVLLANKSLIHINCIYCPIKTFISGSSFSFVKDLDV</sequence>
<keyword evidence="2" id="KW-1185">Reference proteome</keyword>
<organism evidence="1 2">
    <name type="scientific">Entomophthora muscae</name>
    <dbReference type="NCBI Taxonomy" id="34485"/>
    <lineage>
        <taxon>Eukaryota</taxon>
        <taxon>Fungi</taxon>
        <taxon>Fungi incertae sedis</taxon>
        <taxon>Zoopagomycota</taxon>
        <taxon>Entomophthoromycotina</taxon>
        <taxon>Entomophthoromycetes</taxon>
        <taxon>Entomophthorales</taxon>
        <taxon>Entomophthoraceae</taxon>
        <taxon>Entomophthora</taxon>
    </lineage>
</organism>
<name>A0ACC2U003_9FUNG</name>